<gene>
    <name evidence="1" type="ORF">NPIL_207021</name>
</gene>
<accession>A0A8X6N1P1</accession>
<dbReference type="AlphaFoldDB" id="A0A8X6N1P1"/>
<evidence type="ECO:0000313" key="2">
    <source>
        <dbReference type="Proteomes" id="UP000887013"/>
    </source>
</evidence>
<reference evidence="1" key="1">
    <citation type="submission" date="2020-08" db="EMBL/GenBank/DDBJ databases">
        <title>Multicomponent nature underlies the extraordinary mechanical properties of spider dragline silk.</title>
        <authorList>
            <person name="Kono N."/>
            <person name="Nakamura H."/>
            <person name="Mori M."/>
            <person name="Yoshida Y."/>
            <person name="Ohtoshi R."/>
            <person name="Malay A.D."/>
            <person name="Moran D.A.P."/>
            <person name="Tomita M."/>
            <person name="Numata K."/>
            <person name="Arakawa K."/>
        </authorList>
    </citation>
    <scope>NUCLEOTIDE SEQUENCE</scope>
</reference>
<sequence length="84" mass="9616">MDLISMDSVTKFPRSGVHSCSLVPLPGWLFLSQRNELPPSYFHCSWWLLILVLGLVPPQVLERTHRSLYQEDVFSMRLGGAMDL</sequence>
<protein>
    <submittedName>
        <fullName evidence="1">Uncharacterized protein</fullName>
    </submittedName>
</protein>
<keyword evidence="2" id="KW-1185">Reference proteome</keyword>
<dbReference type="EMBL" id="BMAW01004508">
    <property type="protein sequence ID" value="GFS89352.1"/>
    <property type="molecule type" value="Genomic_DNA"/>
</dbReference>
<dbReference type="Proteomes" id="UP000887013">
    <property type="component" value="Unassembled WGS sequence"/>
</dbReference>
<name>A0A8X6N1P1_NEPPI</name>
<comment type="caution">
    <text evidence="1">The sequence shown here is derived from an EMBL/GenBank/DDBJ whole genome shotgun (WGS) entry which is preliminary data.</text>
</comment>
<organism evidence="1 2">
    <name type="scientific">Nephila pilipes</name>
    <name type="common">Giant wood spider</name>
    <name type="synonym">Nephila maculata</name>
    <dbReference type="NCBI Taxonomy" id="299642"/>
    <lineage>
        <taxon>Eukaryota</taxon>
        <taxon>Metazoa</taxon>
        <taxon>Ecdysozoa</taxon>
        <taxon>Arthropoda</taxon>
        <taxon>Chelicerata</taxon>
        <taxon>Arachnida</taxon>
        <taxon>Araneae</taxon>
        <taxon>Araneomorphae</taxon>
        <taxon>Entelegynae</taxon>
        <taxon>Araneoidea</taxon>
        <taxon>Nephilidae</taxon>
        <taxon>Nephila</taxon>
    </lineage>
</organism>
<proteinExistence type="predicted"/>
<evidence type="ECO:0000313" key="1">
    <source>
        <dbReference type="EMBL" id="GFS89352.1"/>
    </source>
</evidence>